<organism evidence="3 4">
    <name type="scientific">Moraxella oculi</name>
    <dbReference type="NCBI Taxonomy" id="2940516"/>
    <lineage>
        <taxon>Bacteria</taxon>
        <taxon>Pseudomonadati</taxon>
        <taxon>Pseudomonadota</taxon>
        <taxon>Gammaproteobacteria</taxon>
        <taxon>Moraxellales</taxon>
        <taxon>Moraxellaceae</taxon>
        <taxon>Moraxella</taxon>
    </lineage>
</organism>
<evidence type="ECO:0000313" key="3">
    <source>
        <dbReference type="EMBL" id="MFL1732987.1"/>
    </source>
</evidence>
<name>A0ABW8UC14_9GAMM</name>
<dbReference type="EMBL" id="JBJJXE010000016">
    <property type="protein sequence ID" value="MFL1732987.1"/>
    <property type="molecule type" value="Genomic_DNA"/>
</dbReference>
<accession>A0ABW8UC14</accession>
<gene>
    <name evidence="3" type="ORF">ACJHVH_08335</name>
</gene>
<evidence type="ECO:0000256" key="1">
    <source>
        <dbReference type="SAM" id="MobiDB-lite"/>
    </source>
</evidence>
<evidence type="ECO:0000313" key="4">
    <source>
        <dbReference type="Proteomes" id="UP001624684"/>
    </source>
</evidence>
<dbReference type="Pfam" id="PF11740">
    <property type="entry name" value="KfrA_N"/>
    <property type="match status" value="1"/>
</dbReference>
<protein>
    <submittedName>
        <fullName evidence="3">DNA-binding protein</fullName>
    </submittedName>
</protein>
<dbReference type="RefSeq" id="WP_407069495.1">
    <property type="nucleotide sequence ID" value="NZ_JBJJXE010000016.1"/>
</dbReference>
<keyword evidence="3" id="KW-0238">DNA-binding</keyword>
<dbReference type="Proteomes" id="UP001624684">
    <property type="component" value="Unassembled WGS sequence"/>
</dbReference>
<feature type="domain" description="KfrA N-terminal DNA-binding" evidence="2">
    <location>
        <begin position="5"/>
        <end position="119"/>
    </location>
</feature>
<evidence type="ECO:0000259" key="2">
    <source>
        <dbReference type="Pfam" id="PF11740"/>
    </source>
</evidence>
<feature type="region of interest" description="Disordered" evidence="1">
    <location>
        <begin position="282"/>
        <end position="308"/>
    </location>
</feature>
<sequence length="308" mass="33805">MAITVEQIHRVADELTQQGESVTQMSVRNRLGGGSFTTIGEALKTWRAEQDNNAQLAKIVIPAEIEERAELLVAQLWDIAQSLANDRLQKDREALAHKEALMSAEINEYQGIIETLESEQTELLAQLDKLTAVVDELRGKLAHCEQMTASKDNELALVKQELNTAQSKAVELADSLKKMTAKYDDKADKVERLTAELATATSQKTAVIDELDALKKTSQSDKAQLDNTIGELQAKLSQMTIDNATLTGRADTLQEQLDKAESTNQAQIAKIEQLTADIATLKSQNSNKAGTDTKTKSKAVKADKTEQE</sequence>
<proteinExistence type="predicted"/>
<reference evidence="3 4" key="1">
    <citation type="submission" date="2024-11" db="EMBL/GenBank/DDBJ databases">
        <title>First Report of Moraxella oculi in Brazil in an Infectious Bovine Keratoconjunctivitis Outbreak.</title>
        <authorList>
            <person name="Carvalho C.V."/>
            <person name="Domingues R."/>
            <person name="Coutinho C."/>
            <person name="Honorio N.T.B.S."/>
            <person name="Faza D.R.L.R."/>
            <person name="Carvalho W.A."/>
            <person name="Machado A.B.F."/>
            <person name="Martins M.F."/>
            <person name="Gaspar E.B."/>
        </authorList>
    </citation>
    <scope>NUCLEOTIDE SEQUENCE [LARGE SCALE GENOMIC DNA]</scope>
    <source>
        <strain evidence="3 4">2117LE</strain>
    </source>
</reference>
<dbReference type="GO" id="GO:0003677">
    <property type="term" value="F:DNA binding"/>
    <property type="evidence" value="ECO:0007669"/>
    <property type="project" value="UniProtKB-KW"/>
</dbReference>
<keyword evidence="4" id="KW-1185">Reference proteome</keyword>
<comment type="caution">
    <text evidence="3">The sequence shown here is derived from an EMBL/GenBank/DDBJ whole genome shotgun (WGS) entry which is preliminary data.</text>
</comment>
<dbReference type="Gene3D" id="1.10.287.1490">
    <property type="match status" value="1"/>
</dbReference>
<dbReference type="InterPro" id="IPR021104">
    <property type="entry name" value="KfrA_DNA-bd_N"/>
</dbReference>
<feature type="compositionally biased region" description="Basic and acidic residues" evidence="1">
    <location>
        <begin position="291"/>
        <end position="308"/>
    </location>
</feature>